<dbReference type="EMBL" id="JAKLTR010000006">
    <property type="protein sequence ID" value="MCG2614901.1"/>
    <property type="molecule type" value="Genomic_DNA"/>
</dbReference>
<evidence type="ECO:0000313" key="3">
    <source>
        <dbReference type="Proteomes" id="UP001165367"/>
    </source>
</evidence>
<reference evidence="2" key="1">
    <citation type="submission" date="2022-01" db="EMBL/GenBank/DDBJ databases">
        <authorList>
            <person name="Jo J.-H."/>
            <person name="Im W.-T."/>
        </authorList>
    </citation>
    <scope>NUCLEOTIDE SEQUENCE</scope>
    <source>
        <strain evidence="2">NA20</strain>
    </source>
</reference>
<keyword evidence="3" id="KW-1185">Reference proteome</keyword>
<dbReference type="Proteomes" id="UP001165367">
    <property type="component" value="Unassembled WGS sequence"/>
</dbReference>
<protein>
    <submittedName>
        <fullName evidence="2">Uncharacterized protein</fullName>
    </submittedName>
</protein>
<comment type="caution">
    <text evidence="2">The sequence shown here is derived from an EMBL/GenBank/DDBJ whole genome shotgun (WGS) entry which is preliminary data.</text>
</comment>
<organism evidence="2 3">
    <name type="scientific">Terrimonas ginsenosidimutans</name>
    <dbReference type="NCBI Taxonomy" id="2908004"/>
    <lineage>
        <taxon>Bacteria</taxon>
        <taxon>Pseudomonadati</taxon>
        <taxon>Bacteroidota</taxon>
        <taxon>Chitinophagia</taxon>
        <taxon>Chitinophagales</taxon>
        <taxon>Chitinophagaceae</taxon>
        <taxon>Terrimonas</taxon>
    </lineage>
</organism>
<sequence>MRKKESLATKPALKSTPAKSIGRGGARPGAGRKKSEDPLRQIHLDFPERLLKKMSDAGITNKTRYIISLVEADLKRNKAKSPAK</sequence>
<evidence type="ECO:0000256" key="1">
    <source>
        <dbReference type="SAM" id="MobiDB-lite"/>
    </source>
</evidence>
<evidence type="ECO:0000313" key="2">
    <source>
        <dbReference type="EMBL" id="MCG2614901.1"/>
    </source>
</evidence>
<dbReference type="RefSeq" id="WP_237871748.1">
    <property type="nucleotide sequence ID" value="NZ_JAKLTR010000006.1"/>
</dbReference>
<accession>A0ABS9KRF5</accession>
<proteinExistence type="predicted"/>
<feature type="region of interest" description="Disordered" evidence="1">
    <location>
        <begin position="1"/>
        <end position="41"/>
    </location>
</feature>
<gene>
    <name evidence="2" type="ORF">LZZ85_11435</name>
</gene>
<name>A0ABS9KRF5_9BACT</name>